<gene>
    <name evidence="1" type="ORF">pipiens_009786</name>
</gene>
<dbReference type="AlphaFoldDB" id="A0ABD1DEB9"/>
<evidence type="ECO:0000313" key="2">
    <source>
        <dbReference type="Proteomes" id="UP001562425"/>
    </source>
</evidence>
<proteinExistence type="predicted"/>
<evidence type="ECO:0000313" key="1">
    <source>
        <dbReference type="EMBL" id="KAL1397402.1"/>
    </source>
</evidence>
<accession>A0ABD1DEB9</accession>
<organism evidence="1 2">
    <name type="scientific">Culex pipiens pipiens</name>
    <name type="common">Northern house mosquito</name>
    <dbReference type="NCBI Taxonomy" id="38569"/>
    <lineage>
        <taxon>Eukaryota</taxon>
        <taxon>Metazoa</taxon>
        <taxon>Ecdysozoa</taxon>
        <taxon>Arthropoda</taxon>
        <taxon>Hexapoda</taxon>
        <taxon>Insecta</taxon>
        <taxon>Pterygota</taxon>
        <taxon>Neoptera</taxon>
        <taxon>Endopterygota</taxon>
        <taxon>Diptera</taxon>
        <taxon>Nematocera</taxon>
        <taxon>Culicoidea</taxon>
        <taxon>Culicidae</taxon>
        <taxon>Culicinae</taxon>
        <taxon>Culicini</taxon>
        <taxon>Culex</taxon>
        <taxon>Culex</taxon>
    </lineage>
</organism>
<dbReference type="EMBL" id="JBEHCU010006317">
    <property type="protein sequence ID" value="KAL1397402.1"/>
    <property type="molecule type" value="Genomic_DNA"/>
</dbReference>
<name>A0ABD1DEB9_CULPP</name>
<reference evidence="1 2" key="1">
    <citation type="submission" date="2024-05" db="EMBL/GenBank/DDBJ databases">
        <title>Culex pipiens pipiens assembly and annotation.</title>
        <authorList>
            <person name="Alout H."/>
            <person name="Durand T."/>
        </authorList>
    </citation>
    <scope>NUCLEOTIDE SEQUENCE [LARGE SCALE GENOMIC DNA]</scope>
    <source>
        <strain evidence="1">HA-2024</strain>
        <tissue evidence="1">Whole body</tissue>
    </source>
</reference>
<comment type="caution">
    <text evidence="1">The sequence shown here is derived from an EMBL/GenBank/DDBJ whole genome shotgun (WGS) entry which is preliminary data.</text>
</comment>
<keyword evidence="2" id="KW-1185">Reference proteome</keyword>
<feature type="non-terminal residue" evidence="1">
    <location>
        <position position="82"/>
    </location>
</feature>
<sequence>MVPPKEDISMEPVEISGREVNRNPINSLVTDVSKYVKKRRFQPVVPILPSHSIVLYNQHFAWSFHQGSGIDRKYVVGNMPLQ</sequence>
<dbReference type="Proteomes" id="UP001562425">
    <property type="component" value="Unassembled WGS sequence"/>
</dbReference>
<protein>
    <submittedName>
        <fullName evidence="1">Uncharacterized protein</fullName>
    </submittedName>
</protein>